<dbReference type="Pfam" id="PF01464">
    <property type="entry name" value="SLT"/>
    <property type="match status" value="1"/>
</dbReference>
<evidence type="ECO:0000256" key="3">
    <source>
        <dbReference type="SAM" id="MobiDB-lite"/>
    </source>
</evidence>
<feature type="chain" id="PRO_5008105400" evidence="4">
    <location>
        <begin position="20"/>
        <end position="368"/>
    </location>
</feature>
<name>A0A179RXH3_9HYPH</name>
<sequence length="368" mass="37042">MRKRLLIAVAVAAPLPASAQVSPVRDNIDALIEAHAKANGVPASFIHRVVKRESGYNPRAVGRGGALGLMQIKHGTARALGYSGPASGLLDARVNLTYGVAYLAGAYKTAHGNEAQAYSYYARGYYYAAKRAGIRTDVAELEAPPVRDIPNAANPLGKFLSNVFGGRPAATTATASADPSVAALTGAYAQQASAQAYTLPPPTAPQQVAAFQPVQPVPAQAAAAQAAPVQDAPVQAAPVQDAAAEPTVTVPLPPVRPASLAFHAAPTPAAGPALAYAGTSAGAGLPFPTSGQTVSLAAAPAAPPSATAVAALTPAAAPAEPEAETGPKLPLPPRRPVEFRHFVIRKAAPPVPQTAAATPEPAAATPGQ</sequence>
<dbReference type="PANTHER" id="PTHR37423:SF2">
    <property type="entry name" value="MEMBRANE-BOUND LYTIC MUREIN TRANSGLYCOSYLASE C"/>
    <property type="match status" value="1"/>
</dbReference>
<dbReference type="RefSeq" id="WP_064504499.1">
    <property type="nucleotide sequence ID" value="NZ_LWHQ01000092.1"/>
</dbReference>
<dbReference type="STRING" id="427683.A5481_30915"/>
<feature type="region of interest" description="Disordered" evidence="3">
    <location>
        <begin position="348"/>
        <end position="368"/>
    </location>
</feature>
<feature type="region of interest" description="Disordered" evidence="3">
    <location>
        <begin position="313"/>
        <end position="334"/>
    </location>
</feature>
<feature type="compositionally biased region" description="Low complexity" evidence="3">
    <location>
        <begin position="353"/>
        <end position="368"/>
    </location>
</feature>
<comment type="caution">
    <text evidence="6">The sequence shown here is derived from an EMBL/GenBank/DDBJ whole genome shotgun (WGS) entry which is preliminary data.</text>
</comment>
<accession>A0A179RXH3</accession>
<gene>
    <name evidence="6" type="ORF">A5481_30915</name>
</gene>
<dbReference type="SUPFAM" id="SSF53955">
    <property type="entry name" value="Lysozyme-like"/>
    <property type="match status" value="1"/>
</dbReference>
<evidence type="ECO:0000256" key="4">
    <source>
        <dbReference type="SAM" id="SignalP"/>
    </source>
</evidence>
<dbReference type="Proteomes" id="UP000078316">
    <property type="component" value="Unassembled WGS sequence"/>
</dbReference>
<keyword evidence="4" id="KW-0732">Signal</keyword>
<protein>
    <submittedName>
        <fullName evidence="6">Lytic transglycosylase</fullName>
    </submittedName>
</protein>
<dbReference type="PANTHER" id="PTHR37423">
    <property type="entry name" value="SOLUBLE LYTIC MUREIN TRANSGLYCOSYLASE-RELATED"/>
    <property type="match status" value="1"/>
</dbReference>
<dbReference type="InterPro" id="IPR008258">
    <property type="entry name" value="Transglycosylase_SLT_dom_1"/>
</dbReference>
<dbReference type="OrthoDB" id="9788661at2"/>
<reference evidence="6 7" key="1">
    <citation type="submission" date="2016-04" db="EMBL/GenBank/DDBJ databases">
        <authorList>
            <person name="Evans L.H."/>
            <person name="Alamgir A."/>
            <person name="Owens N."/>
            <person name="Weber N.D."/>
            <person name="Virtaneva K."/>
            <person name="Barbian K."/>
            <person name="Babar A."/>
            <person name="Rosenke K."/>
        </authorList>
    </citation>
    <scope>NUCLEOTIDE SEQUENCE [LARGE SCALE GENOMIC DNA]</scope>
    <source>
        <strain evidence="6 7">PMB02</strain>
    </source>
</reference>
<dbReference type="Gene3D" id="1.10.530.10">
    <property type="match status" value="1"/>
</dbReference>
<feature type="signal peptide" evidence="4">
    <location>
        <begin position="1"/>
        <end position="19"/>
    </location>
</feature>
<dbReference type="AlphaFoldDB" id="A0A179RXH3"/>
<feature type="domain" description="Transglycosylase SLT" evidence="5">
    <location>
        <begin position="31"/>
        <end position="125"/>
    </location>
</feature>
<comment type="similarity">
    <text evidence="1">Belongs to the transglycosylase Slt family.</text>
</comment>
<proteinExistence type="inferred from homology"/>
<evidence type="ECO:0000313" key="6">
    <source>
        <dbReference type="EMBL" id="OAS13877.1"/>
    </source>
</evidence>
<dbReference type="EMBL" id="LWHQ01000092">
    <property type="protein sequence ID" value="OAS13877.1"/>
    <property type="molecule type" value="Genomic_DNA"/>
</dbReference>
<evidence type="ECO:0000259" key="5">
    <source>
        <dbReference type="Pfam" id="PF01464"/>
    </source>
</evidence>
<evidence type="ECO:0000256" key="2">
    <source>
        <dbReference type="ARBA" id="ARBA00009387"/>
    </source>
</evidence>
<dbReference type="InterPro" id="IPR023346">
    <property type="entry name" value="Lysozyme-like_dom_sf"/>
</dbReference>
<comment type="similarity">
    <text evidence="2">Belongs to the virb1 family.</text>
</comment>
<organism evidence="6 7">
    <name type="scientific">Methylobacterium platani</name>
    <dbReference type="NCBI Taxonomy" id="427683"/>
    <lineage>
        <taxon>Bacteria</taxon>
        <taxon>Pseudomonadati</taxon>
        <taxon>Pseudomonadota</taxon>
        <taxon>Alphaproteobacteria</taxon>
        <taxon>Hyphomicrobiales</taxon>
        <taxon>Methylobacteriaceae</taxon>
        <taxon>Methylobacterium</taxon>
    </lineage>
</organism>
<evidence type="ECO:0000313" key="7">
    <source>
        <dbReference type="Proteomes" id="UP000078316"/>
    </source>
</evidence>
<evidence type="ECO:0000256" key="1">
    <source>
        <dbReference type="ARBA" id="ARBA00007734"/>
    </source>
</evidence>